<dbReference type="Proteomes" id="UP000092612">
    <property type="component" value="Unassembled WGS sequence"/>
</dbReference>
<protein>
    <submittedName>
        <fullName evidence="1">Uncharacterized protein</fullName>
    </submittedName>
</protein>
<dbReference type="EMBL" id="LSFL01000009">
    <property type="protein sequence ID" value="OBY66965.1"/>
    <property type="molecule type" value="Genomic_DNA"/>
</dbReference>
<keyword evidence="2" id="KW-1185">Reference proteome</keyword>
<dbReference type="KEGG" id="prn:BW723_15895"/>
<dbReference type="STRING" id="996801.BW723_15895"/>
<proteinExistence type="predicted"/>
<evidence type="ECO:0000313" key="2">
    <source>
        <dbReference type="Proteomes" id="UP000092612"/>
    </source>
</evidence>
<name>A0A1B8U529_9FLAO</name>
<reference evidence="2" key="1">
    <citation type="submission" date="2016-02" db="EMBL/GenBank/DDBJ databases">
        <title>Paenibacillus sp. LPB0068, isolated from Crassostrea gigas.</title>
        <authorList>
            <person name="Shin S.-K."/>
            <person name="Yi H."/>
        </authorList>
    </citation>
    <scope>NUCLEOTIDE SEQUENCE [LARGE SCALE GENOMIC DNA]</scope>
    <source>
        <strain evidence="2">KCTC 23969</strain>
    </source>
</reference>
<gene>
    <name evidence="1" type="ORF">LPB301_03890</name>
</gene>
<dbReference type="OrthoDB" id="678144at2"/>
<dbReference type="AlphaFoldDB" id="A0A1B8U529"/>
<sequence>MQKTEEFIENRIKWRASKHDLPNKNVHLFENLTADKKAEYLTQFNENYCGKIILLFTDSKKHWTAIGTKKIIGFDGTEFNSIELNSIKDVDSKNRKEYFEKAEAGETKLKKIKKRNESELLITEFNGKQTIFLTKKGSDLFSLWNIMRMIEQLNKKTGYNTVYN</sequence>
<accession>A0A1B8U529</accession>
<evidence type="ECO:0000313" key="1">
    <source>
        <dbReference type="EMBL" id="OBY66965.1"/>
    </source>
</evidence>
<organism evidence="1 2">
    <name type="scientific">Polaribacter reichenbachii</name>
    <dbReference type="NCBI Taxonomy" id="996801"/>
    <lineage>
        <taxon>Bacteria</taxon>
        <taxon>Pseudomonadati</taxon>
        <taxon>Bacteroidota</taxon>
        <taxon>Flavobacteriia</taxon>
        <taxon>Flavobacteriales</taxon>
        <taxon>Flavobacteriaceae</taxon>
    </lineage>
</organism>
<comment type="caution">
    <text evidence="1">The sequence shown here is derived from an EMBL/GenBank/DDBJ whole genome shotgun (WGS) entry which is preliminary data.</text>
</comment>
<dbReference type="RefSeq" id="WP_068357810.1">
    <property type="nucleotide sequence ID" value="NZ_CP019337.1"/>
</dbReference>